<proteinExistence type="predicted"/>
<name>A0ABQ2ICK6_9PSEU</name>
<dbReference type="EMBL" id="BMNC01000006">
    <property type="protein sequence ID" value="GGN03847.1"/>
    <property type="molecule type" value="Genomic_DNA"/>
</dbReference>
<evidence type="ECO:0000313" key="2">
    <source>
        <dbReference type="EMBL" id="GGN03847.1"/>
    </source>
</evidence>
<organism evidence="2 3">
    <name type="scientific">Lentzea pudingi</name>
    <dbReference type="NCBI Taxonomy" id="1789439"/>
    <lineage>
        <taxon>Bacteria</taxon>
        <taxon>Bacillati</taxon>
        <taxon>Actinomycetota</taxon>
        <taxon>Actinomycetes</taxon>
        <taxon>Pseudonocardiales</taxon>
        <taxon>Pseudonocardiaceae</taxon>
        <taxon>Lentzea</taxon>
    </lineage>
</organism>
<sequence>MRLHDLSWTDALHGAPGRHLGGTPGLAAAPTAGEPVVVTPDSDLGGHLREWSTSARRASWTLNHEGGRMTDEERARGHLTRALAATFRSELSR</sequence>
<dbReference type="Proteomes" id="UP000597656">
    <property type="component" value="Unassembled WGS sequence"/>
</dbReference>
<keyword evidence="3" id="KW-1185">Reference proteome</keyword>
<protein>
    <submittedName>
        <fullName evidence="2">Uncharacterized protein</fullName>
    </submittedName>
</protein>
<accession>A0ABQ2ICK6</accession>
<gene>
    <name evidence="2" type="ORF">GCM10011609_48700</name>
</gene>
<evidence type="ECO:0000313" key="3">
    <source>
        <dbReference type="Proteomes" id="UP000597656"/>
    </source>
</evidence>
<feature type="region of interest" description="Disordered" evidence="1">
    <location>
        <begin position="13"/>
        <end position="36"/>
    </location>
</feature>
<reference evidence="3" key="1">
    <citation type="journal article" date="2019" name="Int. J. Syst. Evol. Microbiol.">
        <title>The Global Catalogue of Microorganisms (GCM) 10K type strain sequencing project: providing services to taxonomists for standard genome sequencing and annotation.</title>
        <authorList>
            <consortium name="The Broad Institute Genomics Platform"/>
            <consortium name="The Broad Institute Genome Sequencing Center for Infectious Disease"/>
            <person name="Wu L."/>
            <person name="Ma J."/>
        </authorList>
    </citation>
    <scope>NUCLEOTIDE SEQUENCE [LARGE SCALE GENOMIC DNA]</scope>
    <source>
        <strain evidence="3">CGMCC 4.7319</strain>
    </source>
</reference>
<comment type="caution">
    <text evidence="2">The sequence shown here is derived from an EMBL/GenBank/DDBJ whole genome shotgun (WGS) entry which is preliminary data.</text>
</comment>
<dbReference type="RefSeq" id="WP_189157083.1">
    <property type="nucleotide sequence ID" value="NZ_BMNC01000006.1"/>
</dbReference>
<evidence type="ECO:0000256" key="1">
    <source>
        <dbReference type="SAM" id="MobiDB-lite"/>
    </source>
</evidence>